<keyword evidence="2" id="KW-1185">Reference proteome</keyword>
<dbReference type="EMBL" id="FNUS01000001">
    <property type="protein sequence ID" value="SEF66659.1"/>
    <property type="molecule type" value="Genomic_DNA"/>
</dbReference>
<accession>A0A1H5TV54</accession>
<dbReference type="Proteomes" id="UP000236738">
    <property type="component" value="Unassembled WGS sequence"/>
</dbReference>
<evidence type="ECO:0000313" key="2">
    <source>
        <dbReference type="Proteomes" id="UP000236738"/>
    </source>
</evidence>
<proteinExistence type="predicted"/>
<organism evidence="1 2">
    <name type="scientific">Halpernia humi</name>
    <dbReference type="NCBI Taxonomy" id="493375"/>
    <lineage>
        <taxon>Bacteria</taxon>
        <taxon>Pseudomonadati</taxon>
        <taxon>Bacteroidota</taxon>
        <taxon>Flavobacteriia</taxon>
        <taxon>Flavobacteriales</taxon>
        <taxon>Weeksellaceae</taxon>
        <taxon>Chryseobacterium group</taxon>
        <taxon>Halpernia</taxon>
    </lineage>
</organism>
<dbReference type="RefSeq" id="WP_159969817.1">
    <property type="nucleotide sequence ID" value="NZ_FNUS01000001.1"/>
</dbReference>
<dbReference type="AlphaFoldDB" id="A0A1H5TV54"/>
<sequence length="52" mass="5961">METKTKKKFDAVKMARDIKDKLDAKLSKMTSEEIVAFFKEQRLKTNGVKPSA</sequence>
<gene>
    <name evidence="1" type="ORF">SAMN05421847_0583</name>
</gene>
<name>A0A1H5TV54_9FLAO</name>
<protein>
    <submittedName>
        <fullName evidence="1">Uncharacterized protein</fullName>
    </submittedName>
</protein>
<reference evidence="2" key="1">
    <citation type="submission" date="2016-10" db="EMBL/GenBank/DDBJ databases">
        <authorList>
            <person name="Varghese N."/>
            <person name="Submissions S."/>
        </authorList>
    </citation>
    <scope>NUCLEOTIDE SEQUENCE [LARGE SCALE GENOMIC DNA]</scope>
    <source>
        <strain evidence="2">DSM 21580</strain>
    </source>
</reference>
<evidence type="ECO:0000313" key="1">
    <source>
        <dbReference type="EMBL" id="SEF66659.1"/>
    </source>
</evidence>